<name>A0A016WMZ9_9BILA</name>
<evidence type="ECO:0000256" key="1">
    <source>
        <dbReference type="SAM" id="SignalP"/>
    </source>
</evidence>
<evidence type="ECO:0000313" key="3">
    <source>
        <dbReference type="Proteomes" id="UP000024635"/>
    </source>
</evidence>
<feature type="signal peptide" evidence="1">
    <location>
        <begin position="1"/>
        <end position="22"/>
    </location>
</feature>
<protein>
    <submittedName>
        <fullName evidence="2">Uncharacterized protein</fullName>
    </submittedName>
</protein>
<dbReference type="Proteomes" id="UP000024635">
    <property type="component" value="Unassembled WGS sequence"/>
</dbReference>
<keyword evidence="3" id="KW-1185">Reference proteome</keyword>
<organism evidence="2 3">
    <name type="scientific">Ancylostoma ceylanicum</name>
    <dbReference type="NCBI Taxonomy" id="53326"/>
    <lineage>
        <taxon>Eukaryota</taxon>
        <taxon>Metazoa</taxon>
        <taxon>Ecdysozoa</taxon>
        <taxon>Nematoda</taxon>
        <taxon>Chromadorea</taxon>
        <taxon>Rhabditida</taxon>
        <taxon>Rhabditina</taxon>
        <taxon>Rhabditomorpha</taxon>
        <taxon>Strongyloidea</taxon>
        <taxon>Ancylostomatidae</taxon>
        <taxon>Ancylostomatinae</taxon>
        <taxon>Ancylostoma</taxon>
    </lineage>
</organism>
<feature type="chain" id="PRO_5001490926" evidence="1">
    <location>
        <begin position="23"/>
        <end position="73"/>
    </location>
</feature>
<dbReference type="EMBL" id="JARK01000179">
    <property type="protein sequence ID" value="EYC41189.1"/>
    <property type="molecule type" value="Genomic_DNA"/>
</dbReference>
<dbReference type="AlphaFoldDB" id="A0A016WMZ9"/>
<sequence length="73" mass="8639">MKIFVRVVFEFLCLILLITVEARREKVERAPLYERGDLCSKYCPSIGGWDRCEKKRAPLQWELKCVDNRESFG</sequence>
<reference evidence="3" key="1">
    <citation type="journal article" date="2015" name="Nat. Genet.">
        <title>The genome and transcriptome of the zoonotic hookworm Ancylostoma ceylanicum identify infection-specific gene families.</title>
        <authorList>
            <person name="Schwarz E.M."/>
            <person name="Hu Y."/>
            <person name="Antoshechkin I."/>
            <person name="Miller M.M."/>
            <person name="Sternberg P.W."/>
            <person name="Aroian R.V."/>
        </authorList>
    </citation>
    <scope>NUCLEOTIDE SEQUENCE</scope>
    <source>
        <strain evidence="3">HY135</strain>
    </source>
</reference>
<accession>A0A016WMZ9</accession>
<evidence type="ECO:0000313" key="2">
    <source>
        <dbReference type="EMBL" id="EYC41189.1"/>
    </source>
</evidence>
<keyword evidence="1" id="KW-0732">Signal</keyword>
<comment type="caution">
    <text evidence="2">The sequence shown here is derived from an EMBL/GenBank/DDBJ whole genome shotgun (WGS) entry which is preliminary data.</text>
</comment>
<proteinExistence type="predicted"/>
<dbReference type="OrthoDB" id="10310963at2759"/>
<gene>
    <name evidence="2" type="primary">Acey_s0579.g245</name>
    <name evidence="2" type="ORF">Y032_0579g245</name>
</gene>